<dbReference type="CDD" id="cd01609">
    <property type="entry name" value="RNAP_beta'_N"/>
    <property type="match status" value="1"/>
</dbReference>
<dbReference type="InterPro" id="IPR045867">
    <property type="entry name" value="DNA-dir_RpoC_beta_prime"/>
</dbReference>
<keyword evidence="4 9" id="KW-0548">Nucleotidyltransferase</keyword>
<dbReference type="HAMAP" id="MF_01322">
    <property type="entry name" value="RNApol_bact_RpoC"/>
    <property type="match status" value="1"/>
</dbReference>
<protein>
    <recommendedName>
        <fullName evidence="1">DNA-directed RNA polymerase</fullName>
        <ecNumber evidence="1">2.7.7.6</ecNumber>
    </recommendedName>
</protein>
<dbReference type="EC" id="2.7.7.6" evidence="1"/>
<evidence type="ECO:0000259" key="8">
    <source>
        <dbReference type="SMART" id="SM00663"/>
    </source>
</evidence>
<reference evidence="9" key="1">
    <citation type="journal article" date="2015" name="Proc. Natl. Acad. Sci. U.S.A.">
        <title>Networks of energetic and metabolic interactions define dynamics in microbial communities.</title>
        <authorList>
            <person name="Embree M."/>
            <person name="Liu J.K."/>
            <person name="Al-Bassam M.M."/>
            <person name="Zengler K."/>
        </authorList>
    </citation>
    <scope>NUCLEOTIDE SEQUENCE</scope>
</reference>
<evidence type="ECO:0000256" key="1">
    <source>
        <dbReference type="ARBA" id="ARBA00012418"/>
    </source>
</evidence>
<dbReference type="InterPro" id="IPR007066">
    <property type="entry name" value="RNA_pol_Rpb1_3"/>
</dbReference>
<evidence type="ECO:0000313" key="9">
    <source>
        <dbReference type="EMBL" id="KUG26672.1"/>
    </source>
</evidence>
<dbReference type="InterPro" id="IPR006592">
    <property type="entry name" value="RNA_pol_N"/>
</dbReference>
<dbReference type="GO" id="GO:0006351">
    <property type="term" value="P:DNA-templated transcription"/>
    <property type="evidence" value="ECO:0007669"/>
    <property type="project" value="InterPro"/>
</dbReference>
<sequence length="1413" mass="157651">MRFKAQEHKIKHINQLTISLASPDDILSRSHGEVTKPETINYRSFRPEKDGLFCEKIFGPVKDWECACGKYKGIRYKGIVCDRCGVEVTLKAVRRERMGHIALAVPVVHIWFFKALPSKIGNIIGLTTKELEKIIYYESYVVINPGPTGLNYLDLISEDQYFEILSSLPHDNDSLENNDPKKFIAKIGGEAVKILLKATEVELTFLELKAQLKEETSQQKRNDLLKRLRVLEAFRERDGKVPNKPEWMVQSVVPVIPPELRPLVPLEGGRFATSDLNDLYRRVIIRNNRLKRLIDIKAPEVILRNEKRMLQESVDALFDNSRRTSAVRSDGNRPLKSLSDMLKGKQGRFRQNLLGKRVDYSGRSVIVVGPELKLHQCGLPKDMAVELFKPFIIRKLIERGHYKTVKSSRKAVDRKDPVIWDILEKLIDGHPVLLNRAPTLHRLGIQAFQPILIDGKAIQLHPMVCTAFNADFDGDQMAVHVPLSYEAQLEASLLMLSSHNILSPQNGSPIVVPTQDIVLGCYYLTKTKAGAQGEGMIFSNPEEVLIAYNSKVVELHAKIKVKINNEFIETTVGRVIFNEIVPEEMGFFNELLVKKIFSGFIYTMFIKIGNEKTAKFLDDLKELGYRYSTAAGISISYSDMIIPEEKKKLITDSNAKVSQILNEHEQGLITDAERYNKIIDVWTHTTNNVAKSLMDKIRTDQAGFNSVHMMVDSGARGSQEQVRQLAGMRGLMMKPQKSLTGQSGEIIENPIVANFKEGLSVLEYFISTHGARKGLADTALKTADAGYLTRRLCDVAQDVIVSEIDCGTIRGVYISALKDIELEREPLAERITGRVAQEDIYDPRTDELIIEAGEMITEEIAEQIDESNIDSVYIRTVLTCESKRGVCSKCYGRNLTTGHLVEIGEAVGIIAAQSIGEPGTQLTLRTFHLGGTSSRIASQSQVETNNAGEVKFDRINFVEKTDFFGKVKVVIGRRGSIGILDDDMRQIKKYDIPYGAELVVEDGAKVKKGQPLYNHDPYNSLILTDSAGVVTFVDLIDNVTIQQVADEQTGHVQKVVTESKDKTLTPSIVITTTSGEQKVFNLPTKAYLSVDEGEKVQAGTILAKISKSASKTRDITGGLPRVTELFEARSPHDPAVVSEIEGIVKFGVKKKGSREIIIDSLDGSVQKVYNVPYGKHILVQEGDEIPAGEKITDGPIDPHDILKIKGTNAVQEYLVNEIQDVYRLQGVKINDKHIEVIVKQMLQKLRVISSGDTNFIDEDLVDRVKFNEENETVQHLVFVGDPGDSKLKIGQLISKAKVREINADLKKKDKTLLEVRDAEPATFDNILLGITQAALSTESWISAASFQETTKVLTNAAIAAKEDILIGLKENVVMGHLIPAGTGLKKYKRLLVMGDEPEIEAVEDTKEKIEEAK</sequence>
<comment type="caution">
    <text evidence="9">The sequence shown here is derived from an EMBL/GenBank/DDBJ whole genome shotgun (WGS) entry which is preliminary data.</text>
</comment>
<organism evidence="9">
    <name type="scientific">hydrocarbon metagenome</name>
    <dbReference type="NCBI Taxonomy" id="938273"/>
    <lineage>
        <taxon>unclassified sequences</taxon>
        <taxon>metagenomes</taxon>
        <taxon>ecological metagenomes</taxon>
    </lineage>
</organism>
<dbReference type="InterPro" id="IPR000722">
    <property type="entry name" value="RNA_pol_asu"/>
</dbReference>
<dbReference type="Gene3D" id="3.30.60.280">
    <property type="match status" value="1"/>
</dbReference>
<dbReference type="InterPro" id="IPR044893">
    <property type="entry name" value="RNA_pol_Rpb1_clamp_domain"/>
</dbReference>
<evidence type="ECO:0000256" key="2">
    <source>
        <dbReference type="ARBA" id="ARBA00022478"/>
    </source>
</evidence>
<keyword evidence="6" id="KW-0804">Transcription</keyword>
<accession>A0A0W8G0J0</accession>
<dbReference type="SUPFAM" id="SSF64484">
    <property type="entry name" value="beta and beta-prime subunits of DNA dependent RNA-polymerase"/>
    <property type="match status" value="1"/>
</dbReference>
<dbReference type="InterPro" id="IPR007083">
    <property type="entry name" value="RNA_pol_Rpb1_4"/>
</dbReference>
<dbReference type="InterPro" id="IPR007081">
    <property type="entry name" value="RNA_pol_Rpb1_5"/>
</dbReference>
<dbReference type="GO" id="GO:0003677">
    <property type="term" value="F:DNA binding"/>
    <property type="evidence" value="ECO:0007669"/>
    <property type="project" value="InterPro"/>
</dbReference>
<evidence type="ECO:0000256" key="3">
    <source>
        <dbReference type="ARBA" id="ARBA00022679"/>
    </source>
</evidence>
<dbReference type="Pfam" id="PF04997">
    <property type="entry name" value="RNA_pol_Rpb1_1"/>
    <property type="match status" value="1"/>
</dbReference>
<dbReference type="GO" id="GO:0003899">
    <property type="term" value="F:DNA-directed RNA polymerase activity"/>
    <property type="evidence" value="ECO:0007669"/>
    <property type="project" value="UniProtKB-EC"/>
</dbReference>
<evidence type="ECO:0000256" key="5">
    <source>
        <dbReference type="ARBA" id="ARBA00022723"/>
    </source>
</evidence>
<dbReference type="Gene3D" id="4.10.860.120">
    <property type="entry name" value="RNA polymerase II, clamp domain"/>
    <property type="match status" value="1"/>
</dbReference>
<dbReference type="Gene3D" id="1.10.1790.20">
    <property type="match status" value="1"/>
</dbReference>
<dbReference type="InterPro" id="IPR042102">
    <property type="entry name" value="RNA_pol_Rpb1_3_sf"/>
</dbReference>
<dbReference type="Gene3D" id="1.10.150.390">
    <property type="match status" value="1"/>
</dbReference>
<dbReference type="PANTHER" id="PTHR19376">
    <property type="entry name" value="DNA-DIRECTED RNA POLYMERASE"/>
    <property type="match status" value="1"/>
</dbReference>
<dbReference type="Pfam" id="PF04983">
    <property type="entry name" value="RNA_pol_Rpb1_3"/>
    <property type="match status" value="1"/>
</dbReference>
<keyword evidence="2 9" id="KW-0240">DNA-directed RNA polymerase</keyword>
<dbReference type="InterPro" id="IPR007080">
    <property type="entry name" value="RNA_pol_Rpb1_1"/>
</dbReference>
<name>A0A0W8G0J0_9ZZZZ</name>
<dbReference type="GO" id="GO:0000428">
    <property type="term" value="C:DNA-directed RNA polymerase complex"/>
    <property type="evidence" value="ECO:0007669"/>
    <property type="project" value="UniProtKB-KW"/>
</dbReference>
<dbReference type="Gene3D" id="1.10.132.30">
    <property type="match status" value="1"/>
</dbReference>
<dbReference type="Pfam" id="PF05000">
    <property type="entry name" value="RNA_pol_Rpb1_4"/>
    <property type="match status" value="1"/>
</dbReference>
<keyword evidence="3 9" id="KW-0808">Transferase</keyword>
<keyword evidence="5" id="KW-0479">Metal-binding</keyword>
<dbReference type="InterPro" id="IPR038120">
    <property type="entry name" value="Rpb1_funnel_sf"/>
</dbReference>
<dbReference type="CDD" id="cd02655">
    <property type="entry name" value="RNAP_beta'_C"/>
    <property type="match status" value="1"/>
</dbReference>
<dbReference type="Gene3D" id="2.40.40.20">
    <property type="match status" value="1"/>
</dbReference>
<evidence type="ECO:0000256" key="4">
    <source>
        <dbReference type="ARBA" id="ARBA00022695"/>
    </source>
</evidence>
<evidence type="ECO:0000256" key="7">
    <source>
        <dbReference type="ARBA" id="ARBA00048552"/>
    </source>
</evidence>
<dbReference type="PANTHER" id="PTHR19376:SF54">
    <property type="entry name" value="DNA-DIRECTED RNA POLYMERASE SUBUNIT BETA"/>
    <property type="match status" value="1"/>
</dbReference>
<comment type="catalytic activity">
    <reaction evidence="7">
        <text>RNA(n) + a ribonucleoside 5'-triphosphate = RNA(n+1) + diphosphate</text>
        <dbReference type="Rhea" id="RHEA:21248"/>
        <dbReference type="Rhea" id="RHEA-COMP:14527"/>
        <dbReference type="Rhea" id="RHEA-COMP:17342"/>
        <dbReference type="ChEBI" id="CHEBI:33019"/>
        <dbReference type="ChEBI" id="CHEBI:61557"/>
        <dbReference type="ChEBI" id="CHEBI:140395"/>
        <dbReference type="EC" id="2.7.7.6"/>
    </reaction>
</comment>
<dbReference type="NCBIfam" id="TIGR02386">
    <property type="entry name" value="rpoC_TIGR"/>
    <property type="match status" value="1"/>
</dbReference>
<dbReference type="Gene3D" id="2.40.50.100">
    <property type="match status" value="3"/>
</dbReference>
<dbReference type="InterPro" id="IPR012754">
    <property type="entry name" value="DNA-dir_RpoC_beta_prime_bact"/>
</dbReference>
<dbReference type="SMART" id="SM00663">
    <property type="entry name" value="RPOLA_N"/>
    <property type="match status" value="1"/>
</dbReference>
<dbReference type="GO" id="GO:0046872">
    <property type="term" value="F:metal ion binding"/>
    <property type="evidence" value="ECO:0007669"/>
    <property type="project" value="UniProtKB-KW"/>
</dbReference>
<dbReference type="Pfam" id="PF00623">
    <property type="entry name" value="RNA_pol_Rpb1_2"/>
    <property type="match status" value="1"/>
</dbReference>
<dbReference type="EMBL" id="LNQE01000424">
    <property type="protein sequence ID" value="KUG26672.1"/>
    <property type="molecule type" value="Genomic_DNA"/>
</dbReference>
<feature type="domain" description="RNA polymerase N-terminal" evidence="8">
    <location>
        <begin position="246"/>
        <end position="525"/>
    </location>
</feature>
<evidence type="ECO:0000256" key="6">
    <source>
        <dbReference type="ARBA" id="ARBA00023163"/>
    </source>
</evidence>
<gene>
    <name evidence="9" type="ORF">ASZ90_003482</name>
</gene>
<dbReference type="Pfam" id="PF04998">
    <property type="entry name" value="RNA_pol_Rpb1_5"/>
    <property type="match status" value="1"/>
</dbReference>
<proteinExistence type="inferred from homology"/>
<dbReference type="Gene3D" id="1.10.40.90">
    <property type="match status" value="1"/>
</dbReference>
<dbReference type="Gene3D" id="1.10.274.100">
    <property type="entry name" value="RNA polymerase Rpb1, domain 3"/>
    <property type="match status" value="2"/>
</dbReference>